<sequence length="92" mass="10863">MKCTFCHWHLDEKLAKFKGERNYLWHATDHESEVLESFMKKTRNKKAALKFFKKVMRKHCRPEVFATDRLRSFGAALKEIGVWQTGMKSTVG</sequence>
<dbReference type="EMBL" id="FWFJ01000032">
    <property type="protein sequence ID" value="SLN62413.1"/>
    <property type="molecule type" value="Genomic_DNA"/>
</dbReference>
<reference evidence="3" key="1">
    <citation type="submission" date="2017-03" db="EMBL/GenBank/DDBJ databases">
        <authorList>
            <person name="Rodrigo-Torres L."/>
            <person name="Arahal R.D."/>
            <person name="Lucena T."/>
        </authorList>
    </citation>
    <scope>NUCLEOTIDE SEQUENCE [LARGE SCALE GENOMIC DNA]</scope>
    <source>
        <strain evidence="3">CECT 8370</strain>
    </source>
</reference>
<dbReference type="InterPro" id="IPR032874">
    <property type="entry name" value="DDE_dom"/>
</dbReference>
<dbReference type="InterPro" id="IPR036397">
    <property type="entry name" value="RNaseH_sf"/>
</dbReference>
<evidence type="ECO:0000259" key="1">
    <source>
        <dbReference type="Pfam" id="PF13610"/>
    </source>
</evidence>
<evidence type="ECO:0000313" key="3">
    <source>
        <dbReference type="Proteomes" id="UP000194012"/>
    </source>
</evidence>
<accession>A0A1X6ZVW2</accession>
<dbReference type="PANTHER" id="PTHR35528:SF3">
    <property type="entry name" value="BLL1675 PROTEIN"/>
    <property type="match status" value="1"/>
</dbReference>
<dbReference type="Gene3D" id="3.30.420.10">
    <property type="entry name" value="Ribonuclease H-like superfamily/Ribonuclease H"/>
    <property type="match status" value="1"/>
</dbReference>
<dbReference type="AlphaFoldDB" id="A0A1X6ZVW2"/>
<evidence type="ECO:0000313" key="2">
    <source>
        <dbReference type="EMBL" id="SLN62413.1"/>
    </source>
</evidence>
<dbReference type="Proteomes" id="UP000194012">
    <property type="component" value="Unassembled WGS sequence"/>
</dbReference>
<gene>
    <name evidence="2" type="ORF">ROG8370_02873</name>
</gene>
<name>A0A1X6ZVW2_9RHOB</name>
<dbReference type="Pfam" id="PF13610">
    <property type="entry name" value="DDE_Tnp_IS240"/>
    <property type="match status" value="1"/>
</dbReference>
<feature type="domain" description="DDE" evidence="1">
    <location>
        <begin position="7"/>
        <end position="81"/>
    </location>
</feature>
<dbReference type="SUPFAM" id="SSF53098">
    <property type="entry name" value="Ribonuclease H-like"/>
    <property type="match status" value="1"/>
</dbReference>
<proteinExistence type="predicted"/>
<dbReference type="PANTHER" id="PTHR35528">
    <property type="entry name" value="BLL1675 PROTEIN"/>
    <property type="match status" value="1"/>
</dbReference>
<dbReference type="InterPro" id="IPR052183">
    <property type="entry name" value="IS_Transposase"/>
</dbReference>
<keyword evidence="3" id="KW-1185">Reference proteome</keyword>
<organism evidence="2 3">
    <name type="scientific">Roseovarius gaetbuli</name>
    <dbReference type="NCBI Taxonomy" id="1356575"/>
    <lineage>
        <taxon>Bacteria</taxon>
        <taxon>Pseudomonadati</taxon>
        <taxon>Pseudomonadota</taxon>
        <taxon>Alphaproteobacteria</taxon>
        <taxon>Rhodobacterales</taxon>
        <taxon>Roseobacteraceae</taxon>
        <taxon>Roseovarius</taxon>
    </lineage>
</organism>
<protein>
    <recommendedName>
        <fullName evidence="1">DDE domain-containing protein</fullName>
    </recommendedName>
</protein>
<dbReference type="InterPro" id="IPR012337">
    <property type="entry name" value="RNaseH-like_sf"/>
</dbReference>
<dbReference type="GO" id="GO:0003676">
    <property type="term" value="F:nucleic acid binding"/>
    <property type="evidence" value="ECO:0007669"/>
    <property type="project" value="InterPro"/>
</dbReference>